<feature type="domain" description="Penicillin-binding C-terminal" evidence="15">
    <location>
        <begin position="593"/>
        <end position="670"/>
    </location>
</feature>
<dbReference type="Pfam" id="PF06832">
    <property type="entry name" value="BiPBP_C"/>
    <property type="match status" value="1"/>
</dbReference>
<evidence type="ECO:0000256" key="7">
    <source>
        <dbReference type="ARBA" id="ARBA00022679"/>
    </source>
</evidence>
<keyword evidence="4" id="KW-0121">Carboxypeptidase</keyword>
<feature type="signal peptide" evidence="12">
    <location>
        <begin position="1"/>
        <end position="21"/>
    </location>
</feature>
<evidence type="ECO:0000313" key="16">
    <source>
        <dbReference type="EMBL" id="TCP27268.1"/>
    </source>
</evidence>
<dbReference type="InterPro" id="IPR036950">
    <property type="entry name" value="PBP_transglycosylase"/>
</dbReference>
<dbReference type="PANTHER" id="PTHR32282">
    <property type="entry name" value="BINDING PROTEIN TRANSPEPTIDASE, PUTATIVE-RELATED"/>
    <property type="match status" value="1"/>
</dbReference>
<evidence type="ECO:0000256" key="12">
    <source>
        <dbReference type="SAM" id="SignalP"/>
    </source>
</evidence>
<evidence type="ECO:0000256" key="8">
    <source>
        <dbReference type="ARBA" id="ARBA00022801"/>
    </source>
</evidence>
<dbReference type="InterPro" id="IPR001264">
    <property type="entry name" value="Glyco_trans_51"/>
</dbReference>
<comment type="pathway">
    <text evidence="1">Cell wall biogenesis; peptidoglycan biosynthesis.</text>
</comment>
<dbReference type="GO" id="GO:0004180">
    <property type="term" value="F:carboxypeptidase activity"/>
    <property type="evidence" value="ECO:0007669"/>
    <property type="project" value="UniProtKB-KW"/>
</dbReference>
<dbReference type="SUPFAM" id="SSF56601">
    <property type="entry name" value="beta-lactamase/transpeptidase-like"/>
    <property type="match status" value="1"/>
</dbReference>
<feature type="domain" description="Penicillin-binding protein transpeptidase" evidence="13">
    <location>
        <begin position="302"/>
        <end position="514"/>
    </location>
</feature>
<evidence type="ECO:0000256" key="10">
    <source>
        <dbReference type="ARBA" id="ARBA00044770"/>
    </source>
</evidence>
<evidence type="ECO:0000256" key="5">
    <source>
        <dbReference type="ARBA" id="ARBA00022670"/>
    </source>
</evidence>
<dbReference type="InterPro" id="IPR050396">
    <property type="entry name" value="Glycosyltr_51/Transpeptidase"/>
</dbReference>
<keyword evidence="8" id="KW-0378">Hydrolase</keyword>
<evidence type="ECO:0000313" key="17">
    <source>
        <dbReference type="Proteomes" id="UP000295733"/>
    </source>
</evidence>
<dbReference type="InterPro" id="IPR011815">
    <property type="entry name" value="PBP_1c"/>
</dbReference>
<dbReference type="EC" id="2.4.99.28" evidence="10"/>
<dbReference type="NCBIfam" id="TIGR02073">
    <property type="entry name" value="PBP_1c"/>
    <property type="match status" value="1"/>
</dbReference>
<evidence type="ECO:0000256" key="11">
    <source>
        <dbReference type="ARBA" id="ARBA00049902"/>
    </source>
</evidence>
<organism evidence="16 17">
    <name type="scientific">Rhodovulum adriaticum</name>
    <name type="common">Rhodopseudomonas adriatica</name>
    <dbReference type="NCBI Taxonomy" id="35804"/>
    <lineage>
        <taxon>Bacteria</taxon>
        <taxon>Pseudomonadati</taxon>
        <taxon>Pseudomonadota</taxon>
        <taxon>Alphaproteobacteria</taxon>
        <taxon>Rhodobacterales</taxon>
        <taxon>Paracoccaceae</taxon>
        <taxon>Rhodovulum</taxon>
    </lineage>
</organism>
<feature type="chain" id="PRO_5020303891" description="peptidoglycan glycosyltransferase" evidence="12">
    <location>
        <begin position="22"/>
        <end position="675"/>
    </location>
</feature>
<keyword evidence="5" id="KW-0645">Protease</keyword>
<dbReference type="SUPFAM" id="SSF53955">
    <property type="entry name" value="Lysozyme-like"/>
    <property type="match status" value="1"/>
</dbReference>
<evidence type="ECO:0000259" key="15">
    <source>
        <dbReference type="Pfam" id="PF06832"/>
    </source>
</evidence>
<comment type="similarity">
    <text evidence="2">In the C-terminal section; belongs to the transpeptidase family.</text>
</comment>
<dbReference type="InterPro" id="IPR001460">
    <property type="entry name" value="PCN-bd_Tpept"/>
</dbReference>
<evidence type="ECO:0000256" key="4">
    <source>
        <dbReference type="ARBA" id="ARBA00022645"/>
    </source>
</evidence>
<evidence type="ECO:0000256" key="2">
    <source>
        <dbReference type="ARBA" id="ARBA00007090"/>
    </source>
</evidence>
<dbReference type="GO" id="GO:0009252">
    <property type="term" value="P:peptidoglycan biosynthetic process"/>
    <property type="evidence" value="ECO:0007669"/>
    <property type="project" value="UniProtKB-UniPathway"/>
</dbReference>
<keyword evidence="17" id="KW-1185">Reference proteome</keyword>
<comment type="caution">
    <text evidence="16">The sequence shown here is derived from an EMBL/GenBank/DDBJ whole genome shotgun (WGS) entry which is preliminary data.</text>
</comment>
<dbReference type="Pfam" id="PF00912">
    <property type="entry name" value="Transgly"/>
    <property type="match status" value="1"/>
</dbReference>
<dbReference type="Gene3D" id="1.10.3810.10">
    <property type="entry name" value="Biosynthetic peptidoglycan transglycosylase-like"/>
    <property type="match status" value="1"/>
</dbReference>
<accession>A0A4R2NZR7</accession>
<dbReference type="Proteomes" id="UP000295733">
    <property type="component" value="Unassembled WGS sequence"/>
</dbReference>
<evidence type="ECO:0000259" key="13">
    <source>
        <dbReference type="Pfam" id="PF00905"/>
    </source>
</evidence>
<dbReference type="Gene3D" id="3.40.710.10">
    <property type="entry name" value="DD-peptidase/beta-lactamase superfamily"/>
    <property type="match status" value="1"/>
</dbReference>
<evidence type="ECO:0000256" key="9">
    <source>
        <dbReference type="ARBA" id="ARBA00023268"/>
    </source>
</evidence>
<keyword evidence="6" id="KW-0328">Glycosyltransferase</keyword>
<dbReference type="PANTHER" id="PTHR32282:SF15">
    <property type="entry name" value="PENICILLIN-BINDING PROTEIN 1C"/>
    <property type="match status" value="1"/>
</dbReference>
<keyword evidence="9" id="KW-0511">Multifunctional enzyme</keyword>
<feature type="domain" description="Glycosyl transferase family 51" evidence="14">
    <location>
        <begin position="57"/>
        <end position="225"/>
    </location>
</feature>
<dbReference type="UniPathway" id="UPA00219"/>
<dbReference type="EMBL" id="SLXL01000001">
    <property type="protein sequence ID" value="TCP27268.1"/>
    <property type="molecule type" value="Genomic_DNA"/>
</dbReference>
<protein>
    <recommendedName>
        <fullName evidence="10">peptidoglycan glycosyltransferase</fullName>
        <ecNumber evidence="10">2.4.99.28</ecNumber>
    </recommendedName>
</protein>
<dbReference type="GO" id="GO:0008955">
    <property type="term" value="F:peptidoglycan glycosyltransferase activity"/>
    <property type="evidence" value="ECO:0007669"/>
    <property type="project" value="UniProtKB-EC"/>
</dbReference>
<dbReference type="OrthoDB" id="9766909at2"/>
<dbReference type="InterPro" id="IPR012338">
    <property type="entry name" value="Beta-lactam/transpept-like"/>
</dbReference>
<keyword evidence="7" id="KW-0808">Transferase</keyword>
<keyword evidence="12" id="KW-0732">Signal</keyword>
<comment type="similarity">
    <text evidence="3">In the N-terminal section; belongs to the glycosyltransferase 51 family.</text>
</comment>
<dbReference type="GO" id="GO:0008658">
    <property type="term" value="F:penicillin binding"/>
    <property type="evidence" value="ECO:0007669"/>
    <property type="project" value="InterPro"/>
</dbReference>
<dbReference type="AlphaFoldDB" id="A0A4R2NZR7"/>
<gene>
    <name evidence="16" type="ORF">EV656_101171</name>
</gene>
<dbReference type="InterPro" id="IPR023346">
    <property type="entry name" value="Lysozyme-like_dom_sf"/>
</dbReference>
<name>A0A4R2NZR7_RHOAD</name>
<dbReference type="GO" id="GO:0006508">
    <property type="term" value="P:proteolysis"/>
    <property type="evidence" value="ECO:0007669"/>
    <property type="project" value="UniProtKB-KW"/>
</dbReference>
<evidence type="ECO:0000256" key="6">
    <source>
        <dbReference type="ARBA" id="ARBA00022676"/>
    </source>
</evidence>
<evidence type="ECO:0000259" key="14">
    <source>
        <dbReference type="Pfam" id="PF00912"/>
    </source>
</evidence>
<dbReference type="InterPro" id="IPR009647">
    <property type="entry name" value="PBP_C"/>
</dbReference>
<reference evidence="16 17" key="1">
    <citation type="submission" date="2019-03" db="EMBL/GenBank/DDBJ databases">
        <title>Genomic Encyclopedia of Type Strains, Phase IV (KMG-IV): sequencing the most valuable type-strain genomes for metagenomic binning, comparative biology and taxonomic classification.</title>
        <authorList>
            <person name="Goeker M."/>
        </authorList>
    </citation>
    <scope>NUCLEOTIDE SEQUENCE [LARGE SCALE GENOMIC DNA]</scope>
    <source>
        <strain evidence="16 17">DSM 2781</strain>
    </source>
</reference>
<evidence type="ECO:0000256" key="1">
    <source>
        <dbReference type="ARBA" id="ARBA00004752"/>
    </source>
</evidence>
<comment type="catalytic activity">
    <reaction evidence="11">
        <text>[GlcNAc-(1-&gt;4)-Mur2Ac(oyl-L-Ala-gamma-D-Glu-L-Lys-D-Ala-D-Ala)](n)-di-trans,octa-cis-undecaprenyl diphosphate + beta-D-GlcNAc-(1-&gt;4)-Mur2Ac(oyl-L-Ala-gamma-D-Glu-L-Lys-D-Ala-D-Ala)-di-trans,octa-cis-undecaprenyl diphosphate = [GlcNAc-(1-&gt;4)-Mur2Ac(oyl-L-Ala-gamma-D-Glu-L-Lys-D-Ala-D-Ala)](n+1)-di-trans,octa-cis-undecaprenyl diphosphate + di-trans,octa-cis-undecaprenyl diphosphate + H(+)</text>
        <dbReference type="Rhea" id="RHEA:23708"/>
        <dbReference type="Rhea" id="RHEA-COMP:9602"/>
        <dbReference type="Rhea" id="RHEA-COMP:9603"/>
        <dbReference type="ChEBI" id="CHEBI:15378"/>
        <dbReference type="ChEBI" id="CHEBI:58405"/>
        <dbReference type="ChEBI" id="CHEBI:60033"/>
        <dbReference type="ChEBI" id="CHEBI:78435"/>
        <dbReference type="EC" id="2.4.99.28"/>
    </reaction>
</comment>
<dbReference type="Pfam" id="PF00905">
    <property type="entry name" value="Transpeptidase"/>
    <property type="match status" value="1"/>
</dbReference>
<sequence>MRRLLPLLVAALFLGAAGRDAADRWIAATALPPLAADASIEVLDRHARLLRAYTVADGRWRLATSPDAVAPLYLRMLIAYEDKRFHAHPGIDLLALTRAAGQAARQGRIVSGGSTLTMQVARLLEDGTTGQLPGKLRQMRVALALERRLDKTQILGLYLDRAPFGGNLEGVRAASYAWFGKPPRRLTPAEAALLVALPQSPETRRPDRHPAAARAARDRVLVRMQRAGVLSAEQVTTAARAPIPTMRRSFPALAAHLSDRARAQAPMAPLHHLTLDADLQSRLETLLRDTVRPHGAPLTAALIVANHRSGAILAHIGSPDFTDTARGGFNDMTAAARSPGSTLKPLVYGLAFAQGLAHPETLLEDRPTAFGAYRPANFDGLFGGTMTARTALQASRNIPVVALAQALGPDRLMVHLRRAGARPKLPQGVPGLAVALGGLGLTLEDLTRLYAAIANGGQAVPLHWRQGAGPAPATAPVLTPEAAWQVADILRGVPAPPAAAQGRVAFKTGTSYGHRDAWAVGFDGAHVVAVWLGRADGTPVPGAFGADLAAPLLFQVFQRIAPVRTPLPPPPPGTLIAANPDLPPPLRRFATRGAAAPGGPRIAFPPDGAVLEDAADLPVKLEGGTPPFTLLGDGAPLATGLRMRQATLPVPGPGYLSLSVIDAEGRAARAAITLR</sequence>
<dbReference type="GO" id="GO:0030288">
    <property type="term" value="C:outer membrane-bounded periplasmic space"/>
    <property type="evidence" value="ECO:0007669"/>
    <property type="project" value="TreeGrafter"/>
</dbReference>
<dbReference type="RefSeq" id="WP_132598499.1">
    <property type="nucleotide sequence ID" value="NZ_NRRP01000001.1"/>
</dbReference>
<evidence type="ECO:0000256" key="3">
    <source>
        <dbReference type="ARBA" id="ARBA00007739"/>
    </source>
</evidence>
<proteinExistence type="inferred from homology"/>